<evidence type="ECO:0000313" key="2">
    <source>
        <dbReference type="Proteomes" id="UP001162501"/>
    </source>
</evidence>
<accession>A0ACB0DPS9</accession>
<proteinExistence type="predicted"/>
<organism evidence="1 2">
    <name type="scientific">Rangifer tarandus platyrhynchus</name>
    <name type="common">Svalbard reindeer</name>
    <dbReference type="NCBI Taxonomy" id="3082113"/>
    <lineage>
        <taxon>Eukaryota</taxon>
        <taxon>Metazoa</taxon>
        <taxon>Chordata</taxon>
        <taxon>Craniata</taxon>
        <taxon>Vertebrata</taxon>
        <taxon>Euteleostomi</taxon>
        <taxon>Mammalia</taxon>
        <taxon>Eutheria</taxon>
        <taxon>Laurasiatheria</taxon>
        <taxon>Artiodactyla</taxon>
        <taxon>Ruminantia</taxon>
        <taxon>Pecora</taxon>
        <taxon>Cervidae</taxon>
        <taxon>Odocoileinae</taxon>
        <taxon>Rangifer</taxon>
    </lineage>
</organism>
<sequence length="125" mass="12679">MGQSQCAVGCSHLTHMLWRLLSASLGVPASRNQMSGRSRELLAREHGGTTGVSAAIQPRALGGLALEGPAPRRRPGGRSRRALRSGSAVSSGLGPAILRSAGPVGAYGAGGPALTCSRRPVACLK</sequence>
<dbReference type="EMBL" id="OX596085">
    <property type="protein sequence ID" value="CAI9690267.1"/>
    <property type="molecule type" value="Genomic_DNA"/>
</dbReference>
<name>A0ACB0DPS9_RANTA</name>
<gene>
    <name evidence="1" type="ORF">MRATA1EN3_LOCUS1480</name>
</gene>
<protein>
    <submittedName>
        <fullName evidence="1">Uncharacterized protein</fullName>
    </submittedName>
</protein>
<reference evidence="1" key="1">
    <citation type="submission" date="2023-05" db="EMBL/GenBank/DDBJ databases">
        <authorList>
            <consortium name="ELIXIR-Norway"/>
        </authorList>
    </citation>
    <scope>NUCLEOTIDE SEQUENCE</scope>
</reference>
<evidence type="ECO:0000313" key="1">
    <source>
        <dbReference type="EMBL" id="CAI9690267.1"/>
    </source>
</evidence>
<dbReference type="Proteomes" id="UP001162501">
    <property type="component" value="Chromosome 1"/>
</dbReference>